<dbReference type="InterPro" id="IPR038765">
    <property type="entry name" value="Papain-like_cys_pep_sf"/>
</dbReference>
<protein>
    <submittedName>
        <fullName evidence="6">Putative calpain family thiol protease</fullName>
    </submittedName>
</protein>
<evidence type="ECO:0000256" key="4">
    <source>
        <dbReference type="ARBA" id="ARBA00022807"/>
    </source>
</evidence>
<gene>
    <name evidence="6" type="ORF">AaV_045</name>
</gene>
<evidence type="ECO:0000313" key="7">
    <source>
        <dbReference type="Proteomes" id="UP000028667"/>
    </source>
</evidence>
<keyword evidence="3" id="KW-0378">Hydrolase</keyword>
<dbReference type="GeneID" id="20041687"/>
<name>A0A076FI00_9VIRU</name>
<dbReference type="PROSITE" id="PS50203">
    <property type="entry name" value="CALPAIN_CAT"/>
    <property type="match status" value="1"/>
</dbReference>
<dbReference type="GO" id="GO:0004198">
    <property type="term" value="F:calcium-dependent cysteine-type endopeptidase activity"/>
    <property type="evidence" value="ECO:0007669"/>
    <property type="project" value="InterPro"/>
</dbReference>
<dbReference type="KEGG" id="vg:20041687"/>
<evidence type="ECO:0000313" key="6">
    <source>
        <dbReference type="EMBL" id="AII17071.1"/>
    </source>
</evidence>
<comment type="similarity">
    <text evidence="1">Belongs to the peptidase C2 family.</text>
</comment>
<dbReference type="PANTHER" id="PTHR10183:SF379">
    <property type="entry name" value="CALPAIN-5"/>
    <property type="match status" value="1"/>
</dbReference>
<keyword evidence="7" id="KW-1185">Reference proteome</keyword>
<evidence type="ECO:0000256" key="1">
    <source>
        <dbReference type="ARBA" id="ARBA00007623"/>
    </source>
</evidence>
<dbReference type="InterPro" id="IPR000169">
    <property type="entry name" value="Pept_cys_AS"/>
</dbReference>
<dbReference type="InterPro" id="IPR022684">
    <property type="entry name" value="Calpain_cysteine_protease"/>
</dbReference>
<dbReference type="EMBL" id="KJ645900">
    <property type="protein sequence ID" value="AII17071.1"/>
    <property type="molecule type" value="Genomic_DNA"/>
</dbReference>
<evidence type="ECO:0000256" key="3">
    <source>
        <dbReference type="ARBA" id="ARBA00022801"/>
    </source>
</evidence>
<dbReference type="SUPFAM" id="SSF54001">
    <property type="entry name" value="Cysteine proteinases"/>
    <property type="match status" value="1"/>
</dbReference>
<dbReference type="RefSeq" id="YP_009052123.1">
    <property type="nucleotide sequence ID" value="NC_024697.1"/>
</dbReference>
<sequence length="351" mass="41796">MRIYIRHCTKKYLNGIYNEIEQDTYYNHTNKLYMIRSDNKFRISRKKYEHVNFLAYYDINSCNFFIIENNIYKYDISTEIEFDNDNFQIYPNNTKLKKIDLPLYVEEPDIVQGNCGNCWLISTLIALNISYSAENKEIYVIDKKNRKTVIKQIDKDIYEVFLFLKGESKSIKIKNDFPFKDDSLIYVKSKCLWPLLIEKAFFFTHGYKKLNSSYSEYALNVLQINTTCTYLCKNNDNQWLIFNGKRDIDIDMKILTLKNCMSYFLKDEVIKIIKTNITKSNIIIVSINSRRKIENPCCFCKKFLTNHTYVFNGIDDNNNFTIRDPCKLELITISVNKFFNVFNCISFFNES</sequence>
<feature type="domain" description="Calpain catalytic" evidence="5">
    <location>
        <begin position="109"/>
        <end position="206"/>
    </location>
</feature>
<reference evidence="6 7" key="1">
    <citation type="journal article" date="2014" name="Virology">
        <title>Genome of brown tide virus (AaV), the little giant of the Megaviridae, elucidates NCLDV genome expansion and host-virus coevolution.</title>
        <authorList>
            <person name="Moniruzzaman M."/>
            <person name="LeCleir G.R."/>
            <person name="Brown C.M."/>
            <person name="Gobler C.J."/>
            <person name="Bidle K.D."/>
            <person name="Wilson W.H."/>
            <person name="Wilhelm S.W."/>
        </authorList>
    </citation>
    <scope>NUCLEOTIDE SEQUENCE [LARGE SCALE GENOMIC DNA]</scope>
    <source>
        <strain evidence="6">BtV-01</strain>
    </source>
</reference>
<dbReference type="Proteomes" id="UP000028667">
    <property type="component" value="Segment"/>
</dbReference>
<keyword evidence="2 6" id="KW-0645">Protease</keyword>
<proteinExistence type="inferred from homology"/>
<dbReference type="PANTHER" id="PTHR10183">
    <property type="entry name" value="CALPAIN"/>
    <property type="match status" value="1"/>
</dbReference>
<dbReference type="GO" id="GO:0006508">
    <property type="term" value="P:proteolysis"/>
    <property type="evidence" value="ECO:0007669"/>
    <property type="project" value="UniProtKB-KW"/>
</dbReference>
<keyword evidence="4" id="KW-0788">Thiol protease</keyword>
<dbReference type="PROSITE" id="PS00139">
    <property type="entry name" value="THIOL_PROTEASE_CYS"/>
    <property type="match status" value="1"/>
</dbReference>
<dbReference type="Pfam" id="PF00648">
    <property type="entry name" value="Peptidase_C2"/>
    <property type="match status" value="1"/>
</dbReference>
<accession>A0A076FI00</accession>
<evidence type="ECO:0000256" key="2">
    <source>
        <dbReference type="ARBA" id="ARBA00022670"/>
    </source>
</evidence>
<dbReference type="InterPro" id="IPR001300">
    <property type="entry name" value="Peptidase_C2_calpain_cat"/>
</dbReference>
<organism evidence="6 7">
    <name type="scientific">Aureococcus anophagefferens virus</name>
    <dbReference type="NCBI Taxonomy" id="1474867"/>
    <lineage>
        <taxon>Viruses</taxon>
        <taxon>Varidnaviria</taxon>
        <taxon>Bamfordvirae</taxon>
        <taxon>Nucleocytoviricota</taxon>
        <taxon>Megaviricetes</taxon>
        <taxon>Imitervirales</taxon>
        <taxon>Schizomimiviridae</taxon>
        <taxon>Kratosvirus</taxon>
        <taxon>Kratosvirus quantuckense</taxon>
    </lineage>
</organism>
<evidence type="ECO:0000259" key="5">
    <source>
        <dbReference type="PROSITE" id="PS50203"/>
    </source>
</evidence>